<proteinExistence type="predicted"/>
<keyword evidence="1" id="KW-0812">Transmembrane</keyword>
<name>A0A8S5SEC5_9CAUD</name>
<reference evidence="2" key="1">
    <citation type="journal article" date="2021" name="Proc. Natl. Acad. Sci. U.S.A.">
        <title>A Catalog of Tens of Thousands of Viruses from Human Metagenomes Reveals Hidden Associations with Chronic Diseases.</title>
        <authorList>
            <person name="Tisza M.J."/>
            <person name="Buck C.B."/>
        </authorList>
    </citation>
    <scope>NUCLEOTIDE SEQUENCE</scope>
    <source>
        <strain evidence="2">Ctnpt50</strain>
    </source>
</reference>
<evidence type="ECO:0000313" key="2">
    <source>
        <dbReference type="EMBL" id="DAF49034.1"/>
    </source>
</evidence>
<feature type="transmembrane region" description="Helical" evidence="1">
    <location>
        <begin position="15"/>
        <end position="35"/>
    </location>
</feature>
<accession>A0A8S5SEC5</accession>
<organism evidence="2">
    <name type="scientific">Siphoviridae sp. ctnpt50</name>
    <dbReference type="NCBI Taxonomy" id="2827941"/>
    <lineage>
        <taxon>Viruses</taxon>
        <taxon>Duplodnaviria</taxon>
        <taxon>Heunggongvirae</taxon>
        <taxon>Uroviricota</taxon>
        <taxon>Caudoviricetes</taxon>
    </lineage>
</organism>
<sequence>MALKQIFPSIFRLPIIRILFVAFIPVYLGAWMNVLSPVKTPFIKK</sequence>
<evidence type="ECO:0000256" key="1">
    <source>
        <dbReference type="SAM" id="Phobius"/>
    </source>
</evidence>
<protein>
    <submittedName>
        <fullName evidence="2">Mitochondrial protein</fullName>
    </submittedName>
</protein>
<keyword evidence="1" id="KW-0472">Membrane</keyword>
<dbReference type="EMBL" id="BK032577">
    <property type="protein sequence ID" value="DAF49034.1"/>
    <property type="molecule type" value="Genomic_DNA"/>
</dbReference>
<keyword evidence="1" id="KW-1133">Transmembrane helix</keyword>